<organism evidence="1 2">
    <name type="scientific">Actinocorallia aurantiaca</name>
    <dbReference type="NCBI Taxonomy" id="46204"/>
    <lineage>
        <taxon>Bacteria</taxon>
        <taxon>Bacillati</taxon>
        <taxon>Actinomycetota</taxon>
        <taxon>Actinomycetes</taxon>
        <taxon>Streptosporangiales</taxon>
        <taxon>Thermomonosporaceae</taxon>
        <taxon>Actinocorallia</taxon>
    </lineage>
</organism>
<evidence type="ECO:0008006" key="3">
    <source>
        <dbReference type="Google" id="ProtNLM"/>
    </source>
</evidence>
<name>A0ABN3U5P9_9ACTN</name>
<dbReference type="CDD" id="cd02440">
    <property type="entry name" value="AdoMet_MTases"/>
    <property type="match status" value="1"/>
</dbReference>
<evidence type="ECO:0000313" key="2">
    <source>
        <dbReference type="Proteomes" id="UP001501842"/>
    </source>
</evidence>
<evidence type="ECO:0000313" key="1">
    <source>
        <dbReference type="EMBL" id="GAA2724671.1"/>
    </source>
</evidence>
<accession>A0ABN3U5P9</accession>
<sequence>MFKHGGVSAAGSPVVLELGPGTGSFTSAIQRRLAGRGHRLAIEINERFAAAVSAGFPGVTVAVGDAHDLQVILKTNGHQRSPLSRFPTAPCERTRPRLSSVSAAGHAFALRPRERPSHADGRAPLSVMESGRGGEVYGRHGWGSCRTGGGTRG</sequence>
<dbReference type="Proteomes" id="UP001501842">
    <property type="component" value="Unassembled WGS sequence"/>
</dbReference>
<dbReference type="Gene3D" id="3.40.50.150">
    <property type="entry name" value="Vaccinia Virus protein VP39"/>
    <property type="match status" value="1"/>
</dbReference>
<proteinExistence type="predicted"/>
<gene>
    <name evidence="1" type="ORF">GCM10010439_22890</name>
</gene>
<dbReference type="SUPFAM" id="SSF53335">
    <property type="entry name" value="S-adenosyl-L-methionine-dependent methyltransferases"/>
    <property type="match status" value="1"/>
</dbReference>
<protein>
    <recommendedName>
        <fullName evidence="3">Methyltransferase domain-containing protein</fullName>
    </recommendedName>
</protein>
<dbReference type="EMBL" id="BAAATZ010000007">
    <property type="protein sequence ID" value="GAA2724671.1"/>
    <property type="molecule type" value="Genomic_DNA"/>
</dbReference>
<keyword evidence="2" id="KW-1185">Reference proteome</keyword>
<comment type="caution">
    <text evidence="1">The sequence shown here is derived from an EMBL/GenBank/DDBJ whole genome shotgun (WGS) entry which is preliminary data.</text>
</comment>
<dbReference type="InterPro" id="IPR029063">
    <property type="entry name" value="SAM-dependent_MTases_sf"/>
</dbReference>
<reference evidence="1 2" key="1">
    <citation type="journal article" date="2019" name="Int. J. Syst. Evol. Microbiol.">
        <title>The Global Catalogue of Microorganisms (GCM) 10K type strain sequencing project: providing services to taxonomists for standard genome sequencing and annotation.</title>
        <authorList>
            <consortium name="The Broad Institute Genomics Platform"/>
            <consortium name="The Broad Institute Genome Sequencing Center for Infectious Disease"/>
            <person name="Wu L."/>
            <person name="Ma J."/>
        </authorList>
    </citation>
    <scope>NUCLEOTIDE SEQUENCE [LARGE SCALE GENOMIC DNA]</scope>
    <source>
        <strain evidence="1 2">JCM 8201</strain>
    </source>
</reference>